<evidence type="ECO:0000313" key="1">
    <source>
        <dbReference type="EMBL" id="AJF69106.1"/>
    </source>
</evidence>
<dbReference type="STRING" id="362257.SVTN_37240"/>
<gene>
    <name evidence="1" type="ORF">SVTN_37240</name>
</gene>
<dbReference type="KEGG" id="svt:SVTN_37240"/>
<keyword evidence="2" id="KW-1185">Reference proteome</keyword>
<dbReference type="AlphaFoldDB" id="A0A0B5I979"/>
<organism evidence="1 2">
    <name type="scientific">Streptomyces vietnamensis</name>
    <dbReference type="NCBI Taxonomy" id="362257"/>
    <lineage>
        <taxon>Bacteria</taxon>
        <taxon>Bacillati</taxon>
        <taxon>Actinomycetota</taxon>
        <taxon>Actinomycetes</taxon>
        <taxon>Kitasatosporales</taxon>
        <taxon>Streptomycetaceae</taxon>
        <taxon>Streptomyces</taxon>
    </lineage>
</organism>
<dbReference type="Gene3D" id="3.30.565.10">
    <property type="entry name" value="Histidine kinase-like ATPase, C-terminal domain"/>
    <property type="match status" value="1"/>
</dbReference>
<evidence type="ECO:0000313" key="2">
    <source>
        <dbReference type="Proteomes" id="UP000031774"/>
    </source>
</evidence>
<dbReference type="Proteomes" id="UP000031774">
    <property type="component" value="Chromosome"/>
</dbReference>
<sequence length="205" mass="23158">MERFTVEPLRVVDFVKHVRRRPQMYFLVEQGSPELPTEVLRAVAWDALHRRDGRHGRISVEIGSDFTFTVESDQRPSIDERERLLPGFFGSLLDMFDMQRWAPSAAAALSVCTVIEVWLNGHGYRQQLVGMDPTGPREEFSAPKPFGTRTTFHLDPSFCGPGEAIAWALSPEELHREGGTCKEHPSPAMFPIHDLRVETEGSLGE</sequence>
<dbReference type="InterPro" id="IPR036890">
    <property type="entry name" value="HATPase_C_sf"/>
</dbReference>
<accession>A0A0B5I979</accession>
<name>A0A0B5I979_9ACTN</name>
<reference evidence="1 2" key="1">
    <citation type="submission" date="2014-12" db="EMBL/GenBank/DDBJ databases">
        <title>Complete genome sequence of Streptomyces vietnamensis strain GIMV4.0001, a genetic manipulable producer of the benzoisochromanequinone antibiotic granaticin.</title>
        <authorList>
            <person name="Deng M.R."/>
            <person name="Guo J."/>
            <person name="Ma L.Y."/>
            <person name="Feng G.D."/>
            <person name="Mo C.Y."/>
            <person name="Zhu H.H."/>
        </authorList>
    </citation>
    <scope>NUCLEOTIDE SEQUENCE [LARGE SCALE GENOMIC DNA]</scope>
    <source>
        <strain evidence="2">GIMV4.0001</strain>
    </source>
</reference>
<dbReference type="EMBL" id="CP010407">
    <property type="protein sequence ID" value="AJF69106.1"/>
    <property type="molecule type" value="Genomic_DNA"/>
</dbReference>
<dbReference type="HOGENOM" id="CLU_1325114_0_0_11"/>
<protein>
    <submittedName>
        <fullName evidence="1">Uncharacterized protein</fullName>
    </submittedName>
</protein>
<proteinExistence type="predicted"/>